<dbReference type="PANTHER" id="PTHR45138:SF9">
    <property type="entry name" value="DIGUANYLATE CYCLASE DGCM-RELATED"/>
    <property type="match status" value="1"/>
</dbReference>
<keyword evidence="7" id="KW-1185">Reference proteome</keyword>
<feature type="region of interest" description="Disordered" evidence="4">
    <location>
        <begin position="344"/>
        <end position="363"/>
    </location>
</feature>
<dbReference type="OrthoDB" id="73375at2"/>
<gene>
    <name evidence="6" type="ORF">EKG36_14595</name>
</gene>
<dbReference type="GO" id="GO:0043709">
    <property type="term" value="P:cell adhesion involved in single-species biofilm formation"/>
    <property type="evidence" value="ECO:0007669"/>
    <property type="project" value="TreeGrafter"/>
</dbReference>
<comment type="caution">
    <text evidence="6">The sequence shown here is derived from an EMBL/GenBank/DDBJ whole genome shotgun (WGS) entry which is preliminary data.</text>
</comment>
<dbReference type="SUPFAM" id="SSF55073">
    <property type="entry name" value="Nucleotide cyclase"/>
    <property type="match status" value="1"/>
</dbReference>
<comment type="cofactor">
    <cofactor evidence="1">
        <name>Mg(2+)</name>
        <dbReference type="ChEBI" id="CHEBI:18420"/>
    </cofactor>
</comment>
<dbReference type="NCBIfam" id="TIGR00254">
    <property type="entry name" value="GGDEF"/>
    <property type="match status" value="1"/>
</dbReference>
<accession>A0A431V206</accession>
<evidence type="ECO:0000313" key="7">
    <source>
        <dbReference type="Proteomes" id="UP000267400"/>
    </source>
</evidence>
<feature type="region of interest" description="Disordered" evidence="4">
    <location>
        <begin position="1"/>
        <end position="41"/>
    </location>
</feature>
<evidence type="ECO:0000259" key="5">
    <source>
        <dbReference type="PROSITE" id="PS50887"/>
    </source>
</evidence>
<dbReference type="InterPro" id="IPR050469">
    <property type="entry name" value="Diguanylate_Cyclase"/>
</dbReference>
<dbReference type="GO" id="GO:0005886">
    <property type="term" value="C:plasma membrane"/>
    <property type="evidence" value="ECO:0007669"/>
    <property type="project" value="TreeGrafter"/>
</dbReference>
<dbReference type="Gene3D" id="3.30.70.270">
    <property type="match status" value="1"/>
</dbReference>
<protein>
    <recommendedName>
        <fullName evidence="2">diguanylate cyclase</fullName>
        <ecNumber evidence="2">2.7.7.65</ecNumber>
    </recommendedName>
</protein>
<dbReference type="Pfam" id="PF00990">
    <property type="entry name" value="GGDEF"/>
    <property type="match status" value="1"/>
</dbReference>
<dbReference type="CDD" id="cd01949">
    <property type="entry name" value="GGDEF"/>
    <property type="match status" value="1"/>
</dbReference>
<name>A0A431V206_9GAMM</name>
<dbReference type="SMART" id="SM00267">
    <property type="entry name" value="GGDEF"/>
    <property type="match status" value="1"/>
</dbReference>
<feature type="compositionally biased region" description="Basic residues" evidence="4">
    <location>
        <begin position="17"/>
        <end position="37"/>
    </location>
</feature>
<dbReference type="PANTHER" id="PTHR45138">
    <property type="entry name" value="REGULATORY COMPONENTS OF SENSORY TRANSDUCTION SYSTEM"/>
    <property type="match status" value="1"/>
</dbReference>
<dbReference type="EC" id="2.7.7.65" evidence="2"/>
<dbReference type="EMBL" id="RXNS01000014">
    <property type="protein sequence ID" value="RTR01090.1"/>
    <property type="molecule type" value="Genomic_DNA"/>
</dbReference>
<dbReference type="Proteomes" id="UP000267400">
    <property type="component" value="Unassembled WGS sequence"/>
</dbReference>
<dbReference type="FunFam" id="3.30.70.270:FF:000001">
    <property type="entry name" value="Diguanylate cyclase domain protein"/>
    <property type="match status" value="1"/>
</dbReference>
<dbReference type="InterPro" id="IPR013656">
    <property type="entry name" value="PAS_4"/>
</dbReference>
<evidence type="ECO:0000256" key="3">
    <source>
        <dbReference type="ARBA" id="ARBA00034247"/>
    </source>
</evidence>
<organism evidence="6 7">
    <name type="scientific">Halomonas nitroreducens</name>
    <dbReference type="NCBI Taxonomy" id="447425"/>
    <lineage>
        <taxon>Bacteria</taxon>
        <taxon>Pseudomonadati</taxon>
        <taxon>Pseudomonadota</taxon>
        <taxon>Gammaproteobacteria</taxon>
        <taxon>Oceanospirillales</taxon>
        <taxon>Halomonadaceae</taxon>
        <taxon>Halomonas</taxon>
    </lineage>
</organism>
<dbReference type="InterPro" id="IPR000160">
    <property type="entry name" value="GGDEF_dom"/>
</dbReference>
<dbReference type="InterPro" id="IPR043128">
    <property type="entry name" value="Rev_trsase/Diguanyl_cyclase"/>
</dbReference>
<proteinExistence type="predicted"/>
<dbReference type="AlphaFoldDB" id="A0A431V206"/>
<sequence>MYCHPALHGASPYATSHPRRPRRTRFHGLPPRPRRMIPTHDGADLAGRREFEASLITAIHEASPDGILVVDDQSRIVSHNQRLFEVFDIDPAAITGTDDDGDLAGLPERRLMALALQRILEPAEFLSRVEELYADPALEDHCEIELVDGRTLERHSKALRGPHGRHLGRVWFFRDITERKEVEHRLEALSRRDPLTGVANLRYFFERAADEYARVRRSGGDCSLLMLDLDHFKRINDHWGHATGDEVLKAFCDTVRDSLREVDLLGRLGGEEFAVLLPDTDREGAARVAERLRRRVEQHPVPQDSQVIPYTVSCGVATLRPDDDSAEAVLRRADDALYRAKAAGRNHSVGEPPREAILSAGGG</sequence>
<dbReference type="InterPro" id="IPR029787">
    <property type="entry name" value="Nucleotide_cyclase"/>
</dbReference>
<dbReference type="PROSITE" id="PS50887">
    <property type="entry name" value="GGDEF"/>
    <property type="match status" value="1"/>
</dbReference>
<feature type="domain" description="GGDEF" evidence="5">
    <location>
        <begin position="220"/>
        <end position="353"/>
    </location>
</feature>
<reference evidence="6 7" key="1">
    <citation type="submission" date="2018-12" db="EMBL/GenBank/DDBJ databases">
        <authorList>
            <person name="Yu L."/>
        </authorList>
    </citation>
    <scope>NUCLEOTIDE SEQUENCE [LARGE SCALE GENOMIC DNA]</scope>
    <source>
        <strain evidence="6 7">11S</strain>
    </source>
</reference>
<evidence type="ECO:0000256" key="1">
    <source>
        <dbReference type="ARBA" id="ARBA00001946"/>
    </source>
</evidence>
<dbReference type="InterPro" id="IPR035965">
    <property type="entry name" value="PAS-like_dom_sf"/>
</dbReference>
<evidence type="ECO:0000256" key="2">
    <source>
        <dbReference type="ARBA" id="ARBA00012528"/>
    </source>
</evidence>
<dbReference type="Pfam" id="PF08448">
    <property type="entry name" value="PAS_4"/>
    <property type="match status" value="1"/>
</dbReference>
<dbReference type="SUPFAM" id="SSF55785">
    <property type="entry name" value="PYP-like sensor domain (PAS domain)"/>
    <property type="match status" value="1"/>
</dbReference>
<evidence type="ECO:0000256" key="4">
    <source>
        <dbReference type="SAM" id="MobiDB-lite"/>
    </source>
</evidence>
<dbReference type="GO" id="GO:0052621">
    <property type="term" value="F:diguanylate cyclase activity"/>
    <property type="evidence" value="ECO:0007669"/>
    <property type="project" value="UniProtKB-EC"/>
</dbReference>
<comment type="catalytic activity">
    <reaction evidence="3">
        <text>2 GTP = 3',3'-c-di-GMP + 2 diphosphate</text>
        <dbReference type="Rhea" id="RHEA:24898"/>
        <dbReference type="ChEBI" id="CHEBI:33019"/>
        <dbReference type="ChEBI" id="CHEBI:37565"/>
        <dbReference type="ChEBI" id="CHEBI:58805"/>
        <dbReference type="EC" id="2.7.7.65"/>
    </reaction>
</comment>
<dbReference type="GO" id="GO:1902201">
    <property type="term" value="P:negative regulation of bacterial-type flagellum-dependent cell motility"/>
    <property type="evidence" value="ECO:0007669"/>
    <property type="project" value="TreeGrafter"/>
</dbReference>
<evidence type="ECO:0000313" key="6">
    <source>
        <dbReference type="EMBL" id="RTR01090.1"/>
    </source>
</evidence>
<dbReference type="Gene3D" id="3.30.450.20">
    <property type="entry name" value="PAS domain"/>
    <property type="match status" value="1"/>
</dbReference>